<evidence type="ECO:0000256" key="1">
    <source>
        <dbReference type="SAM" id="SignalP"/>
    </source>
</evidence>
<dbReference type="AlphaFoldDB" id="A0A0A2LW79"/>
<comment type="caution">
    <text evidence="3">The sequence shown here is derived from an EMBL/GenBank/DDBJ whole genome shotgun (WGS) entry which is preliminary data.</text>
</comment>
<gene>
    <name evidence="3" type="ORF">Q763_00325</name>
</gene>
<name>A0A0A2LW79_9FLAO</name>
<keyword evidence="4" id="KW-1185">Reference proteome</keyword>
<dbReference type="InterPro" id="IPR032179">
    <property type="entry name" value="Cry22Aa_Ig-like"/>
</dbReference>
<proteinExistence type="predicted"/>
<feature type="chain" id="PRO_5002002587" description="Pesticidal crystal protein Cry22Aa Ig-like domain-containing protein" evidence="1">
    <location>
        <begin position="21"/>
        <end position="252"/>
    </location>
</feature>
<dbReference type="Proteomes" id="UP000030129">
    <property type="component" value="Unassembled WGS sequence"/>
</dbReference>
<dbReference type="RefSeq" id="WP_035129753.1">
    <property type="nucleotide sequence ID" value="NZ_JRLV01000001.1"/>
</dbReference>
<dbReference type="Pfam" id="PF16403">
    <property type="entry name" value="Bact_surface_Ig-like"/>
    <property type="match status" value="1"/>
</dbReference>
<feature type="domain" description="Pesticidal crystal protein Cry22Aa Ig-like" evidence="2">
    <location>
        <begin position="42"/>
        <end position="115"/>
    </location>
</feature>
<accession>A0A0A2LW79</accession>
<protein>
    <recommendedName>
        <fullName evidence="2">Pesticidal crystal protein Cry22Aa Ig-like domain-containing protein</fullName>
    </recommendedName>
</protein>
<dbReference type="STRING" id="1406840.Q763_00325"/>
<dbReference type="EMBL" id="JRLV01000001">
    <property type="protein sequence ID" value="KGO84224.1"/>
    <property type="molecule type" value="Genomic_DNA"/>
</dbReference>
<evidence type="ECO:0000259" key="2">
    <source>
        <dbReference type="Pfam" id="PF16403"/>
    </source>
</evidence>
<dbReference type="PROSITE" id="PS51257">
    <property type="entry name" value="PROKAR_LIPOPROTEIN"/>
    <property type="match status" value="1"/>
</dbReference>
<sequence>MKIIYKTLKTGLLLSLAMLASCGYEDPVESKTTFYPIIEVNGGEVLLNVDESYTDPGAVATIDGVEVPVDIRFVGRYRNNTSTTLDTSISDIYTQEYSATNVDGFSDSATRQVIVANTGDLVTSIEGLYTCTVFRNGSQPSTNPEDYTDIEYMLIWKNADGSYQISDSFGGWYLFGRAIDFSETPGGVIVANDIPSNDFSFPGTQTNRYFGGSSEITALTVDPDTKTLVLTTVWNVSGTTYTFESTLTQVQF</sequence>
<reference evidence="3 4" key="1">
    <citation type="submission" date="2013-09" db="EMBL/GenBank/DDBJ databases">
        <authorList>
            <person name="Zeng Z."/>
            <person name="Chen C."/>
        </authorList>
    </citation>
    <scope>NUCLEOTIDE SEQUENCE [LARGE SCALE GENOMIC DNA]</scope>
    <source>
        <strain evidence="3 4">F44-8</strain>
    </source>
</reference>
<keyword evidence="1" id="KW-0732">Signal</keyword>
<dbReference type="eggNOG" id="ENOG5030I9Q">
    <property type="taxonomic scope" value="Bacteria"/>
</dbReference>
<organism evidence="3 4">
    <name type="scientific">Flavobacterium beibuense F44-8</name>
    <dbReference type="NCBI Taxonomy" id="1406840"/>
    <lineage>
        <taxon>Bacteria</taxon>
        <taxon>Pseudomonadati</taxon>
        <taxon>Bacteroidota</taxon>
        <taxon>Flavobacteriia</taxon>
        <taxon>Flavobacteriales</taxon>
        <taxon>Flavobacteriaceae</taxon>
        <taxon>Flavobacterium</taxon>
    </lineage>
</organism>
<evidence type="ECO:0000313" key="3">
    <source>
        <dbReference type="EMBL" id="KGO84224.1"/>
    </source>
</evidence>
<evidence type="ECO:0000313" key="4">
    <source>
        <dbReference type="Proteomes" id="UP000030129"/>
    </source>
</evidence>
<feature type="signal peptide" evidence="1">
    <location>
        <begin position="1"/>
        <end position="20"/>
    </location>
</feature>